<evidence type="ECO:0000313" key="2">
    <source>
        <dbReference type="Proteomes" id="UP000799439"/>
    </source>
</evidence>
<dbReference type="EMBL" id="ML996087">
    <property type="protein sequence ID" value="KAF2152043.1"/>
    <property type="molecule type" value="Genomic_DNA"/>
</dbReference>
<dbReference type="AlphaFoldDB" id="A0A9P4J436"/>
<dbReference type="Proteomes" id="UP000799439">
    <property type="component" value="Unassembled WGS sequence"/>
</dbReference>
<accession>A0A9P4J436</accession>
<protein>
    <submittedName>
        <fullName evidence="1">Uncharacterized protein</fullName>
    </submittedName>
</protein>
<gene>
    <name evidence="1" type="ORF">K461DRAFT_294899</name>
</gene>
<evidence type="ECO:0000313" key="1">
    <source>
        <dbReference type="EMBL" id="KAF2152043.1"/>
    </source>
</evidence>
<organism evidence="1 2">
    <name type="scientific">Myriangium duriaei CBS 260.36</name>
    <dbReference type="NCBI Taxonomy" id="1168546"/>
    <lineage>
        <taxon>Eukaryota</taxon>
        <taxon>Fungi</taxon>
        <taxon>Dikarya</taxon>
        <taxon>Ascomycota</taxon>
        <taxon>Pezizomycotina</taxon>
        <taxon>Dothideomycetes</taxon>
        <taxon>Dothideomycetidae</taxon>
        <taxon>Myriangiales</taxon>
        <taxon>Myriangiaceae</taxon>
        <taxon>Myriangium</taxon>
    </lineage>
</organism>
<dbReference type="OrthoDB" id="2555959at2759"/>
<sequence length="79" mass="8636">MAGGLWSKYTSLTPRTRILLGSSVILYALVAQTLTDAAEPVLGLQATPEDEKRVWGWLPRIRAVERRPDGSVDGGEREG</sequence>
<name>A0A9P4J436_9PEZI</name>
<comment type="caution">
    <text evidence="1">The sequence shown here is derived from an EMBL/GenBank/DDBJ whole genome shotgun (WGS) entry which is preliminary data.</text>
</comment>
<keyword evidence="2" id="KW-1185">Reference proteome</keyword>
<reference evidence="1" key="1">
    <citation type="journal article" date="2020" name="Stud. Mycol.">
        <title>101 Dothideomycetes genomes: a test case for predicting lifestyles and emergence of pathogens.</title>
        <authorList>
            <person name="Haridas S."/>
            <person name="Albert R."/>
            <person name="Binder M."/>
            <person name="Bloem J."/>
            <person name="Labutti K."/>
            <person name="Salamov A."/>
            <person name="Andreopoulos B."/>
            <person name="Baker S."/>
            <person name="Barry K."/>
            <person name="Bills G."/>
            <person name="Bluhm B."/>
            <person name="Cannon C."/>
            <person name="Castanera R."/>
            <person name="Culley D."/>
            <person name="Daum C."/>
            <person name="Ezra D."/>
            <person name="Gonzalez J."/>
            <person name="Henrissat B."/>
            <person name="Kuo A."/>
            <person name="Liang C."/>
            <person name="Lipzen A."/>
            <person name="Lutzoni F."/>
            <person name="Magnuson J."/>
            <person name="Mondo S."/>
            <person name="Nolan M."/>
            <person name="Ohm R."/>
            <person name="Pangilinan J."/>
            <person name="Park H.-J."/>
            <person name="Ramirez L."/>
            <person name="Alfaro M."/>
            <person name="Sun H."/>
            <person name="Tritt A."/>
            <person name="Yoshinaga Y."/>
            <person name="Zwiers L.-H."/>
            <person name="Turgeon B."/>
            <person name="Goodwin S."/>
            <person name="Spatafora J."/>
            <person name="Crous P."/>
            <person name="Grigoriev I."/>
        </authorList>
    </citation>
    <scope>NUCLEOTIDE SEQUENCE</scope>
    <source>
        <strain evidence="1">CBS 260.36</strain>
    </source>
</reference>
<proteinExistence type="predicted"/>